<evidence type="ECO:0000256" key="5">
    <source>
        <dbReference type="SAM" id="MobiDB-lite"/>
    </source>
</evidence>
<dbReference type="Proteomes" id="UP000287533">
    <property type="component" value="Unassembled WGS sequence"/>
</dbReference>
<sequence length="540" mass="59905">MSDMTPIVNPILRGFHPDPSWMWHDGRAWLVTSSFGLVPGLPIHTSTDLAHWQREGAAIDEEMAKKLFLAYIDSDDHGVFAPSIRMIGDAMVIVSTVVRVNEQRALENGADPAQIEAMHNANGNFALVSHDHGHSWEGPHWINGARGNDPDVFIDTDGTSWWVCSHQSDNPQWRFQSDIVIRRLNLDTWSLEGPEHVLWHGALEGATWAESPHILRHDGQYYLLAAEAGTERHHAQTVARSRELIAMYEGNPRNPILTHRHLGERFPVQNVGHCDLLQDNDGRWWGVCLGSRIVDGYSFMGREPMVFPVTWEHDWPVFAPGSGLVPHVVNTDDGGYSPVSTGTSETTVTDTPTESWHTTTVSDDNIIQLPWQHGWQWAKVDTVDFSVILNPVAANEARIQQDRNRYAALVADCERGIIQAIIHDAKNADELIYEGTLDANTDYVIRLNGTTIEFRKESHNSAYKQASATDMPNTTMADLPAALTIRRGSQQSFNITAGGWPVLHANSKAPTGSELFATHDATFLSTESAGGYVGCLAGIR</sequence>
<evidence type="ECO:0000313" key="7">
    <source>
        <dbReference type="Proteomes" id="UP000287533"/>
    </source>
</evidence>
<feature type="region of interest" description="Disordered" evidence="5">
    <location>
        <begin position="338"/>
        <end position="357"/>
    </location>
</feature>
<keyword evidence="3 4" id="KW-0326">Glycosidase</keyword>
<dbReference type="PANTHER" id="PTHR42812:SF12">
    <property type="entry name" value="BETA-XYLOSIDASE-RELATED"/>
    <property type="match status" value="1"/>
</dbReference>
<keyword evidence="7" id="KW-1185">Reference proteome</keyword>
<dbReference type="OrthoDB" id="9801455at2"/>
<reference evidence="6 7" key="1">
    <citation type="submission" date="2018-09" db="EMBL/GenBank/DDBJ databases">
        <title>Characterization of the phylogenetic diversity of five novel species belonging to the genus Bifidobacterium.</title>
        <authorList>
            <person name="Lugli G.A."/>
            <person name="Duranti S."/>
            <person name="Milani C."/>
        </authorList>
    </citation>
    <scope>NUCLEOTIDE SEQUENCE [LARGE SCALE GENOMIC DNA]</scope>
    <source>
        <strain evidence="6 7">2034B</strain>
    </source>
</reference>
<evidence type="ECO:0000256" key="2">
    <source>
        <dbReference type="ARBA" id="ARBA00022801"/>
    </source>
</evidence>
<name>A0A430FL87_9BIFI</name>
<protein>
    <submittedName>
        <fullName evidence="6">Beta-xylosidase</fullName>
    </submittedName>
</protein>
<dbReference type="Pfam" id="PF04616">
    <property type="entry name" value="Glyco_hydro_43"/>
    <property type="match status" value="1"/>
</dbReference>
<organism evidence="6 7">
    <name type="scientific">Bifidobacterium goeldii</name>
    <dbReference type="NCBI Taxonomy" id="2306975"/>
    <lineage>
        <taxon>Bacteria</taxon>
        <taxon>Bacillati</taxon>
        <taxon>Actinomycetota</taxon>
        <taxon>Actinomycetes</taxon>
        <taxon>Bifidobacteriales</taxon>
        <taxon>Bifidobacteriaceae</taxon>
        <taxon>Bifidobacterium</taxon>
    </lineage>
</organism>
<gene>
    <name evidence="6" type="ORF">D2E25_0920</name>
</gene>
<dbReference type="InterPro" id="IPR006710">
    <property type="entry name" value="Glyco_hydro_43"/>
</dbReference>
<comment type="caution">
    <text evidence="6">The sequence shown here is derived from an EMBL/GenBank/DDBJ whole genome shotgun (WGS) entry which is preliminary data.</text>
</comment>
<dbReference type="GO" id="GO:0005975">
    <property type="term" value="P:carbohydrate metabolic process"/>
    <property type="evidence" value="ECO:0007669"/>
    <property type="project" value="InterPro"/>
</dbReference>
<dbReference type="InterPro" id="IPR023296">
    <property type="entry name" value="Glyco_hydro_beta-prop_sf"/>
</dbReference>
<feature type="compositionally biased region" description="Low complexity" evidence="5">
    <location>
        <begin position="338"/>
        <end position="355"/>
    </location>
</feature>
<dbReference type="AlphaFoldDB" id="A0A430FL87"/>
<evidence type="ECO:0000256" key="4">
    <source>
        <dbReference type="RuleBase" id="RU361187"/>
    </source>
</evidence>
<evidence type="ECO:0000313" key="6">
    <source>
        <dbReference type="EMBL" id="RSX53597.1"/>
    </source>
</evidence>
<dbReference type="CDD" id="cd18617">
    <property type="entry name" value="GH43_XynB-like"/>
    <property type="match status" value="1"/>
</dbReference>
<dbReference type="PANTHER" id="PTHR42812">
    <property type="entry name" value="BETA-XYLOSIDASE"/>
    <property type="match status" value="1"/>
</dbReference>
<dbReference type="GO" id="GO:0004553">
    <property type="term" value="F:hydrolase activity, hydrolyzing O-glycosyl compounds"/>
    <property type="evidence" value="ECO:0007669"/>
    <property type="project" value="InterPro"/>
</dbReference>
<dbReference type="EMBL" id="QXGL01000002">
    <property type="protein sequence ID" value="RSX53597.1"/>
    <property type="molecule type" value="Genomic_DNA"/>
</dbReference>
<proteinExistence type="inferred from homology"/>
<keyword evidence="2 4" id="KW-0378">Hydrolase</keyword>
<dbReference type="InterPro" id="IPR051795">
    <property type="entry name" value="Glycosyl_Hydrlase_43"/>
</dbReference>
<accession>A0A430FL87</accession>
<evidence type="ECO:0000256" key="1">
    <source>
        <dbReference type="ARBA" id="ARBA00009865"/>
    </source>
</evidence>
<evidence type="ECO:0000256" key="3">
    <source>
        <dbReference type="ARBA" id="ARBA00023295"/>
    </source>
</evidence>
<comment type="similarity">
    <text evidence="1 4">Belongs to the glycosyl hydrolase 43 family.</text>
</comment>
<dbReference type="Gene3D" id="2.115.10.20">
    <property type="entry name" value="Glycosyl hydrolase domain, family 43"/>
    <property type="match status" value="1"/>
</dbReference>
<dbReference type="SUPFAM" id="SSF75005">
    <property type="entry name" value="Arabinanase/levansucrase/invertase"/>
    <property type="match status" value="1"/>
</dbReference>